<reference evidence="1 2" key="1">
    <citation type="journal article" date="2024" name="Plant Biotechnol. J.">
        <title>Genome and CRISPR/Cas9 system of a widespread forest tree (Populus alba) in the world.</title>
        <authorList>
            <person name="Liu Y.J."/>
            <person name="Jiang P.F."/>
            <person name="Han X.M."/>
            <person name="Li X.Y."/>
            <person name="Wang H.M."/>
            <person name="Wang Y.J."/>
            <person name="Wang X.X."/>
            <person name="Zeng Q.Y."/>
        </authorList>
    </citation>
    <scope>NUCLEOTIDE SEQUENCE [LARGE SCALE GENOMIC DNA]</scope>
    <source>
        <strain evidence="2">cv. PAL-ZL1</strain>
    </source>
</reference>
<dbReference type="EMBL" id="RCHU02000012">
    <property type="protein sequence ID" value="KAL3575081.1"/>
    <property type="molecule type" value="Genomic_DNA"/>
</dbReference>
<gene>
    <name evidence="1" type="ORF">D5086_023182</name>
</gene>
<accession>A0ACC4B9Q4</accession>
<comment type="caution">
    <text evidence="1">The sequence shown here is derived from an EMBL/GenBank/DDBJ whole genome shotgun (WGS) entry which is preliminary data.</text>
</comment>
<organism evidence="1 2">
    <name type="scientific">Populus alba</name>
    <name type="common">White poplar</name>
    <dbReference type="NCBI Taxonomy" id="43335"/>
    <lineage>
        <taxon>Eukaryota</taxon>
        <taxon>Viridiplantae</taxon>
        <taxon>Streptophyta</taxon>
        <taxon>Embryophyta</taxon>
        <taxon>Tracheophyta</taxon>
        <taxon>Spermatophyta</taxon>
        <taxon>Magnoliopsida</taxon>
        <taxon>eudicotyledons</taxon>
        <taxon>Gunneridae</taxon>
        <taxon>Pentapetalae</taxon>
        <taxon>rosids</taxon>
        <taxon>fabids</taxon>
        <taxon>Malpighiales</taxon>
        <taxon>Salicaceae</taxon>
        <taxon>Saliceae</taxon>
        <taxon>Populus</taxon>
    </lineage>
</organism>
<evidence type="ECO:0000313" key="2">
    <source>
        <dbReference type="Proteomes" id="UP000309997"/>
    </source>
</evidence>
<evidence type="ECO:0000313" key="1">
    <source>
        <dbReference type="EMBL" id="KAL3575081.1"/>
    </source>
</evidence>
<sequence length="1055" mass="118542">MDIDEDDFVFYGTPIEREEELNSRKKKAVAEASGHLRTLPSWKQEVRDEEGRRRFHGAFTGGFSAGYYNTAGSKEGWTPQSFTSSRKNRAEFKQQSMLNFLDEDEKEELEGRSLGTASQFDTFGFTAAEIARKQAEKEQQQRPSAVPGPAPDEIVLPATESIGVKLLLKMGWRHGHSIKDSHANSLYKARREARKAFLAFSSDDAKSQPEDSEPGDEDHKSILDHQPVDDGFPSSQSTPVYIINPKEDTHGLGYDPYKHAPEFREKKRTRVSGKRGSGNKQALSIKDSLFGLKSGRAAPGFGIGALEDYDAEDEDVYASAYDIEDTYIQEDEEPLRSNTENNPKLVWKEQGVLPGFKVASNSDYQLERFDPPVIPKDFLPHHKFPSPLEFDKKPATPSPPPPEVPPPKDDNLKVLIEGVATLVARCGKLFEDLSREKNQSNPLFSFLIGGNGHDYYSRKLWEEQQKHNGQKKIALDGKLSSSVDKMTVESRGKILGEMPLERSSRDLSSSIASVNVNLPFNLSDTFTKPESFSEFPEVAKPFQDDPGKQERFEQFLKEKYQGGIRSTASAGASNMSEAARARERLDFEAAVEAIEKGKLNKENKLYSQQIVGFPASGGMQFTSGGLQQGKDTQDEDLATKKIYPRREEFQWRPSSILCKRFDLIDPFMGKPPPPPRMRSKMDSLIVTSDLKAMKMEEAFSADRNQPLALQFSPQEVSKDVVDRETVQVENVERPVDLYKAIFSDDSDDEIEASNFNTKEDPEKKIEVAHSTLNRLMAGDFLESLGKELGLEVPPNPPYSTNIARSSHQKESAIANAGNDNIQSVEEKSFSIPIAHGVFQEERMANDEKTAKKGEFRKDEQPRPSEDKSDKVYSGKIAQEDKKKAKLPRSLHRKRSSTSSEDESSRKRSRRHRYSSSDSYSDSSNDRRDRHRSRSKGRKKRQILFTLAHLGGAPTSWSIGCLLSVQVYGSLDSRVTINGYSELLDMKKPRTKRFNTLIPDARMKGLLIWSCVLASEGIKLDTCHWWGGWDLIHLVTASLTGQESNELQVSFTSKIS</sequence>
<protein>
    <submittedName>
        <fullName evidence="1">Uncharacterized protein</fullName>
    </submittedName>
</protein>
<name>A0ACC4B9Q4_POPAL</name>
<dbReference type="Proteomes" id="UP000309997">
    <property type="component" value="Unassembled WGS sequence"/>
</dbReference>
<keyword evidence="2" id="KW-1185">Reference proteome</keyword>
<proteinExistence type="predicted"/>